<dbReference type="InterPro" id="IPR036236">
    <property type="entry name" value="Znf_C2H2_sf"/>
</dbReference>
<evidence type="ECO:0000256" key="5">
    <source>
        <dbReference type="ARBA" id="ARBA00023242"/>
    </source>
</evidence>
<proteinExistence type="predicted"/>
<feature type="binding site" evidence="8">
    <location>
        <position position="406"/>
    </location>
    <ligand>
        <name>Zn(2+)</name>
        <dbReference type="ChEBI" id="CHEBI:29105"/>
    </ligand>
</feature>
<feature type="domain" description="Fork-head" evidence="10">
    <location>
        <begin position="17"/>
        <end position="83"/>
    </location>
</feature>
<feature type="region of interest" description="Disordered" evidence="9">
    <location>
        <begin position="460"/>
        <end position="487"/>
    </location>
</feature>
<keyword evidence="3 7" id="KW-0238">DNA-binding</keyword>
<keyword evidence="1" id="KW-0217">Developmental protein</keyword>
<dbReference type="SUPFAM" id="SSF46785">
    <property type="entry name" value="Winged helix' DNA-binding domain"/>
    <property type="match status" value="1"/>
</dbReference>
<feature type="domain" description="ZAD" evidence="12">
    <location>
        <begin position="345"/>
        <end position="430"/>
    </location>
</feature>
<feature type="domain" description="C2H2-type" evidence="11">
    <location>
        <begin position="581"/>
        <end position="609"/>
    </location>
</feature>
<evidence type="ECO:0000256" key="8">
    <source>
        <dbReference type="PROSITE-ProRule" id="PRU01263"/>
    </source>
</evidence>
<evidence type="ECO:0000259" key="11">
    <source>
        <dbReference type="PROSITE" id="PS50157"/>
    </source>
</evidence>
<dbReference type="Gene3D" id="3.40.1800.20">
    <property type="match status" value="1"/>
</dbReference>
<dbReference type="EnsemblMetazoa" id="AQUA009137-RA">
    <property type="protein sequence ID" value="AQUA009137-PA"/>
    <property type="gene ID" value="AQUA009137"/>
</dbReference>
<comment type="subcellular location">
    <subcellularLocation>
        <location evidence="7">Nucleus</location>
    </subcellularLocation>
</comment>
<dbReference type="InterPro" id="IPR013087">
    <property type="entry name" value="Znf_C2H2_type"/>
</dbReference>
<dbReference type="SMART" id="SM00355">
    <property type="entry name" value="ZnF_C2H2"/>
    <property type="match status" value="4"/>
</dbReference>
<evidence type="ECO:0000256" key="2">
    <source>
        <dbReference type="ARBA" id="ARBA00023015"/>
    </source>
</evidence>
<name>A0A182XH19_ANOQN</name>
<dbReference type="PANTHER" id="PTHR46721:SF3">
    <property type="entry name" value="FORKHEAD BOX N1"/>
    <property type="match status" value="1"/>
</dbReference>
<dbReference type="GO" id="GO:0005634">
    <property type="term" value="C:nucleus"/>
    <property type="evidence" value="ECO:0007669"/>
    <property type="project" value="UniProtKB-SubCell"/>
</dbReference>
<dbReference type="PROSITE" id="PS00658">
    <property type="entry name" value="FORK_HEAD_2"/>
    <property type="match status" value="1"/>
</dbReference>
<sequence length="609" mass="69216">MNLVITMEVPSEGPGTYCRLCLSRTAPSGWKNSLRHNLSLSKCFKKIEKPLSSGAYRKCYFWMIKPDKQAKLDEAVQRWFRRNPNIIRQAMAHPEYLTALERGEMKHGSVLYDHIDLEDDLDEDNGEEDDDVEFIEPEHETLDDDAERYIIATLDAGLKDDDDDDNEEEMPKWSTKNRQTIQLPMIEPGQIVANEIEEEEYLELEEEGDNDGMEIIKPKHETIDFDADRSIIKMPELVIHGEEEEGGHQVNFNLEVPDYYASAKIDSKHSMLALAELTEEDLVSLENEDEFLLKQPQKHRQQTEQQNSAKRVSNDTREAIIFSSFHPTIMELLTTMKIPTAGPETYCRLCLGKESLLGVFAAEKPLHNDGHTGSSSSTELVEKIYECTNIKLSCTVDAGCAICRRCLQAVQDFYHFRVRSNKVNDLIQVTTVVANGDDDSSGSGNEAPAKRETTTVVVPCPTTTTTTTPLPGAKQQPKPSIVSNASKTTGERSNRCRYCPKSFRTVAELAEHGKRTHVAGRQHHCPNCLAQFQHAPSLARHMRSRSCFAFSKYRCRVCSESFPERDQWADHIRIHAKDFPYQCPDCWSQFKHKATLRRHANTVHLLAKV</sequence>
<dbReference type="AlphaFoldDB" id="A0A182XH19"/>
<keyword evidence="6" id="KW-0863">Zinc-finger</keyword>
<evidence type="ECO:0000313" key="14">
    <source>
        <dbReference type="Proteomes" id="UP000076407"/>
    </source>
</evidence>
<dbReference type="GO" id="GO:0000976">
    <property type="term" value="F:transcription cis-regulatory region binding"/>
    <property type="evidence" value="ECO:0007669"/>
    <property type="project" value="TreeGrafter"/>
</dbReference>
<feature type="binding site" evidence="8">
    <location>
        <position position="350"/>
    </location>
    <ligand>
        <name>Zn(2+)</name>
        <dbReference type="ChEBI" id="CHEBI:29105"/>
    </ligand>
</feature>
<dbReference type="SUPFAM" id="SSF57667">
    <property type="entry name" value="beta-beta-alpha zinc fingers"/>
    <property type="match status" value="2"/>
</dbReference>
<dbReference type="PROSITE" id="PS50157">
    <property type="entry name" value="ZINC_FINGER_C2H2_2"/>
    <property type="match status" value="3"/>
</dbReference>
<dbReference type="InterPro" id="IPR036390">
    <property type="entry name" value="WH_DNA-bd_sf"/>
</dbReference>
<evidence type="ECO:0000259" key="12">
    <source>
        <dbReference type="PROSITE" id="PS51915"/>
    </source>
</evidence>
<keyword evidence="8" id="KW-0479">Metal-binding</keyword>
<keyword evidence="14" id="KW-1185">Reference proteome</keyword>
<dbReference type="SMART" id="SM00339">
    <property type="entry name" value="FH"/>
    <property type="match status" value="1"/>
</dbReference>
<feature type="binding site" evidence="8">
    <location>
        <position position="347"/>
    </location>
    <ligand>
        <name>Zn(2+)</name>
        <dbReference type="ChEBI" id="CHEBI:29105"/>
    </ligand>
</feature>
<feature type="compositionally biased region" description="Polar residues" evidence="9">
    <location>
        <begin position="477"/>
        <end position="487"/>
    </location>
</feature>
<evidence type="ECO:0000256" key="3">
    <source>
        <dbReference type="ARBA" id="ARBA00023125"/>
    </source>
</evidence>
<keyword evidence="8" id="KW-0862">Zinc</keyword>
<keyword evidence="2" id="KW-0805">Transcription regulation</keyword>
<dbReference type="Gene3D" id="3.30.160.60">
    <property type="entry name" value="Classic Zinc Finger"/>
    <property type="match status" value="2"/>
</dbReference>
<feature type="domain" description="C2H2-type" evidence="11">
    <location>
        <begin position="494"/>
        <end position="522"/>
    </location>
</feature>
<evidence type="ECO:0000313" key="13">
    <source>
        <dbReference type="EnsemblMetazoa" id="AQUA009137-PA"/>
    </source>
</evidence>
<feature type="compositionally biased region" description="Low complexity" evidence="9">
    <location>
        <begin position="460"/>
        <end position="469"/>
    </location>
</feature>
<protein>
    <recommendedName>
        <fullName evidence="15">C2H2-type domain-containing protein</fullName>
    </recommendedName>
</protein>
<dbReference type="STRING" id="34691.A0A182XH19"/>
<dbReference type="InterPro" id="IPR030456">
    <property type="entry name" value="TF_fork_head_CS_2"/>
</dbReference>
<dbReference type="InterPro" id="IPR036388">
    <property type="entry name" value="WH-like_DNA-bd_sf"/>
</dbReference>
<evidence type="ECO:0000256" key="1">
    <source>
        <dbReference type="ARBA" id="ARBA00022473"/>
    </source>
</evidence>
<feature type="DNA-binding region" description="Fork-head" evidence="7">
    <location>
        <begin position="17"/>
        <end position="83"/>
    </location>
</feature>
<keyword evidence="5 7" id="KW-0539">Nucleus</keyword>
<dbReference type="Pfam" id="PF00096">
    <property type="entry name" value="zf-C2H2"/>
    <property type="match status" value="2"/>
</dbReference>
<dbReference type="Gene3D" id="1.10.10.10">
    <property type="entry name" value="Winged helix-like DNA-binding domain superfamily/Winged helix DNA-binding domain"/>
    <property type="match status" value="1"/>
</dbReference>
<dbReference type="SUPFAM" id="SSF57716">
    <property type="entry name" value="Glucocorticoid receptor-like (DNA-binding domain)"/>
    <property type="match status" value="1"/>
</dbReference>
<evidence type="ECO:0000256" key="4">
    <source>
        <dbReference type="ARBA" id="ARBA00023163"/>
    </source>
</evidence>
<dbReference type="PROSITE" id="PS00028">
    <property type="entry name" value="ZINC_FINGER_C2H2_1"/>
    <property type="match status" value="3"/>
</dbReference>
<evidence type="ECO:0000256" key="6">
    <source>
        <dbReference type="PROSITE-ProRule" id="PRU00042"/>
    </source>
</evidence>
<feature type="binding site" evidence="8">
    <location>
        <position position="403"/>
    </location>
    <ligand>
        <name>Zn(2+)</name>
        <dbReference type="ChEBI" id="CHEBI:29105"/>
    </ligand>
</feature>
<dbReference type="PROSITE" id="PS51915">
    <property type="entry name" value="ZAD"/>
    <property type="match status" value="1"/>
</dbReference>
<dbReference type="Proteomes" id="UP000076407">
    <property type="component" value="Unassembled WGS sequence"/>
</dbReference>
<evidence type="ECO:0008006" key="15">
    <source>
        <dbReference type="Google" id="ProtNLM"/>
    </source>
</evidence>
<dbReference type="Pfam" id="PF07776">
    <property type="entry name" value="zf-AD"/>
    <property type="match status" value="1"/>
</dbReference>
<dbReference type="GO" id="GO:0008270">
    <property type="term" value="F:zinc ion binding"/>
    <property type="evidence" value="ECO:0007669"/>
    <property type="project" value="UniProtKB-UniRule"/>
</dbReference>
<dbReference type="VEuPathDB" id="VectorBase:AQUA009137"/>
<dbReference type="PANTHER" id="PTHR46721">
    <property type="entry name" value="FORKHEAD BOX PROTEIN N1"/>
    <property type="match status" value="1"/>
</dbReference>
<dbReference type="InterPro" id="IPR049624">
    <property type="entry name" value="FOXN1_4"/>
</dbReference>
<keyword evidence="4" id="KW-0804">Transcription</keyword>
<evidence type="ECO:0000256" key="9">
    <source>
        <dbReference type="SAM" id="MobiDB-lite"/>
    </source>
</evidence>
<reference evidence="13" key="1">
    <citation type="submission" date="2020-05" db="UniProtKB">
        <authorList>
            <consortium name="EnsemblMetazoa"/>
        </authorList>
    </citation>
    <scope>IDENTIFICATION</scope>
    <source>
        <strain evidence="13">SANGQUA</strain>
    </source>
</reference>
<dbReference type="Pfam" id="PF00250">
    <property type="entry name" value="Forkhead"/>
    <property type="match status" value="1"/>
</dbReference>
<organism evidence="13 14">
    <name type="scientific">Anopheles quadriannulatus</name>
    <name type="common">Mosquito</name>
    <dbReference type="NCBI Taxonomy" id="34691"/>
    <lineage>
        <taxon>Eukaryota</taxon>
        <taxon>Metazoa</taxon>
        <taxon>Ecdysozoa</taxon>
        <taxon>Arthropoda</taxon>
        <taxon>Hexapoda</taxon>
        <taxon>Insecta</taxon>
        <taxon>Pterygota</taxon>
        <taxon>Neoptera</taxon>
        <taxon>Endopterygota</taxon>
        <taxon>Diptera</taxon>
        <taxon>Nematocera</taxon>
        <taxon>Culicoidea</taxon>
        <taxon>Culicidae</taxon>
        <taxon>Anophelinae</taxon>
        <taxon>Anopheles</taxon>
    </lineage>
</organism>
<feature type="domain" description="C2H2-type" evidence="11">
    <location>
        <begin position="553"/>
        <end position="580"/>
    </location>
</feature>
<dbReference type="SMART" id="SM00868">
    <property type="entry name" value="zf-AD"/>
    <property type="match status" value="1"/>
</dbReference>
<dbReference type="InterPro" id="IPR001766">
    <property type="entry name" value="Fork_head_dom"/>
</dbReference>
<dbReference type="InterPro" id="IPR012934">
    <property type="entry name" value="Znf_AD"/>
</dbReference>
<dbReference type="PROSITE" id="PS50039">
    <property type="entry name" value="FORK_HEAD_3"/>
    <property type="match status" value="1"/>
</dbReference>
<evidence type="ECO:0000259" key="10">
    <source>
        <dbReference type="PROSITE" id="PS50039"/>
    </source>
</evidence>
<dbReference type="GO" id="GO:0000981">
    <property type="term" value="F:DNA-binding transcription factor activity, RNA polymerase II-specific"/>
    <property type="evidence" value="ECO:0007669"/>
    <property type="project" value="TreeGrafter"/>
</dbReference>
<accession>A0A182XH19</accession>
<evidence type="ECO:0000256" key="7">
    <source>
        <dbReference type="PROSITE-ProRule" id="PRU00089"/>
    </source>
</evidence>